<protein>
    <submittedName>
        <fullName evidence="1">Uncharacterized protein</fullName>
    </submittedName>
</protein>
<accession>A0A177B241</accession>
<reference evidence="1 2" key="1">
    <citation type="submission" date="2016-04" db="EMBL/GenBank/DDBJ databases">
        <title>The genome of Intoshia linei affirms orthonectids as highly simplified spiralians.</title>
        <authorList>
            <person name="Mikhailov K.V."/>
            <person name="Slusarev G.S."/>
            <person name="Nikitin M.A."/>
            <person name="Logacheva M.D."/>
            <person name="Penin A."/>
            <person name="Aleoshin V."/>
            <person name="Panchin Y.V."/>
        </authorList>
    </citation>
    <scope>NUCLEOTIDE SEQUENCE [LARGE SCALE GENOMIC DNA]</scope>
    <source>
        <strain evidence="1">Intl2013</strain>
        <tissue evidence="1">Whole animal</tissue>
    </source>
</reference>
<name>A0A177B241_9BILA</name>
<organism evidence="1 2">
    <name type="scientific">Intoshia linei</name>
    <dbReference type="NCBI Taxonomy" id="1819745"/>
    <lineage>
        <taxon>Eukaryota</taxon>
        <taxon>Metazoa</taxon>
        <taxon>Spiralia</taxon>
        <taxon>Lophotrochozoa</taxon>
        <taxon>Mesozoa</taxon>
        <taxon>Orthonectida</taxon>
        <taxon>Rhopaluridae</taxon>
        <taxon>Intoshia</taxon>
    </lineage>
</organism>
<dbReference type="EMBL" id="LWCA01000597">
    <property type="protein sequence ID" value="OAF67691.1"/>
    <property type="molecule type" value="Genomic_DNA"/>
</dbReference>
<gene>
    <name evidence="1" type="ORF">A3Q56_04579</name>
</gene>
<comment type="caution">
    <text evidence="1">The sequence shown here is derived from an EMBL/GenBank/DDBJ whole genome shotgun (WGS) entry which is preliminary data.</text>
</comment>
<proteinExistence type="predicted"/>
<evidence type="ECO:0000313" key="2">
    <source>
        <dbReference type="Proteomes" id="UP000078046"/>
    </source>
</evidence>
<dbReference type="Proteomes" id="UP000078046">
    <property type="component" value="Unassembled WGS sequence"/>
</dbReference>
<evidence type="ECO:0000313" key="1">
    <source>
        <dbReference type="EMBL" id="OAF67691.1"/>
    </source>
</evidence>
<sequence length="97" mass="11341">MHSWSKLHGHNYQDEGLIVGQHPIFLSMIFNNSGNQLLDFSLGPSMAHYLADQFRSIKKTTFIKEINNFKYHRFLKPKETLNLDTSENELMKSVNEK</sequence>
<dbReference type="AlphaFoldDB" id="A0A177B241"/>
<keyword evidence="2" id="KW-1185">Reference proteome</keyword>